<protein>
    <submittedName>
        <fullName evidence="2">Uncharacterized protein</fullName>
    </submittedName>
</protein>
<feature type="region of interest" description="Disordered" evidence="1">
    <location>
        <begin position="1"/>
        <end position="38"/>
    </location>
</feature>
<evidence type="ECO:0000313" key="2">
    <source>
        <dbReference type="EMBL" id="KAK6541018.1"/>
    </source>
</evidence>
<name>A0AAV9XGH0_9PEZI</name>
<proteinExistence type="predicted"/>
<feature type="compositionally biased region" description="Low complexity" evidence="1">
    <location>
        <begin position="16"/>
        <end position="27"/>
    </location>
</feature>
<feature type="compositionally biased region" description="Pro residues" evidence="1">
    <location>
        <begin position="28"/>
        <end position="38"/>
    </location>
</feature>
<dbReference type="AlphaFoldDB" id="A0AAV9XGH0"/>
<evidence type="ECO:0000256" key="1">
    <source>
        <dbReference type="SAM" id="MobiDB-lite"/>
    </source>
</evidence>
<keyword evidence="3" id="KW-1185">Reference proteome</keyword>
<dbReference type="EMBL" id="JAVHJO010000004">
    <property type="protein sequence ID" value="KAK6541018.1"/>
    <property type="molecule type" value="Genomic_DNA"/>
</dbReference>
<accession>A0AAV9XGH0</accession>
<dbReference type="Proteomes" id="UP001365542">
    <property type="component" value="Unassembled WGS sequence"/>
</dbReference>
<organism evidence="2 3">
    <name type="scientific">Orbilia ellipsospora</name>
    <dbReference type="NCBI Taxonomy" id="2528407"/>
    <lineage>
        <taxon>Eukaryota</taxon>
        <taxon>Fungi</taxon>
        <taxon>Dikarya</taxon>
        <taxon>Ascomycota</taxon>
        <taxon>Pezizomycotina</taxon>
        <taxon>Orbiliomycetes</taxon>
        <taxon>Orbiliales</taxon>
        <taxon>Orbiliaceae</taxon>
        <taxon>Orbilia</taxon>
    </lineage>
</organism>
<feature type="compositionally biased region" description="Basic residues" evidence="1">
    <location>
        <begin position="1"/>
        <end position="15"/>
    </location>
</feature>
<gene>
    <name evidence="2" type="ORF">TWF694_008398</name>
</gene>
<comment type="caution">
    <text evidence="2">The sequence shown here is derived from an EMBL/GenBank/DDBJ whole genome shotgun (WGS) entry which is preliminary data.</text>
</comment>
<evidence type="ECO:0000313" key="3">
    <source>
        <dbReference type="Proteomes" id="UP001365542"/>
    </source>
</evidence>
<reference evidence="2 3" key="1">
    <citation type="submission" date="2019-10" db="EMBL/GenBank/DDBJ databases">
        <authorList>
            <person name="Palmer J.M."/>
        </authorList>
    </citation>
    <scope>NUCLEOTIDE SEQUENCE [LARGE SCALE GENOMIC DNA]</scope>
    <source>
        <strain evidence="2 3">TWF694</strain>
    </source>
</reference>
<sequence length="220" mass="25544">MMKKSKKMSKRKRKPTTSSNAAAAATTPSPPNRVPPPLAFFHPRLNRNKYFRRTTKPHLSRLDNYQILSVTKTYLIEKGHTRPYLLALPPRNIAVLIDTCSYIFSKSVTDAFRYDLEALAKDLGERLTMEDGQVYECLVRPMGHWRSYITLEELIEAMVDAVVFDYNRYCEDLEDEAKRIARGEDVVSTRAGWDVEWTKKGVWGFVRRRTIGVVRRVRRS</sequence>